<dbReference type="InterPro" id="IPR036388">
    <property type="entry name" value="WH-like_DNA-bd_sf"/>
</dbReference>
<dbReference type="GO" id="GO:0006352">
    <property type="term" value="P:DNA-templated transcription initiation"/>
    <property type="evidence" value="ECO:0007669"/>
    <property type="project" value="InterPro"/>
</dbReference>
<proteinExistence type="inferred from homology"/>
<dbReference type="GO" id="GO:0016987">
    <property type="term" value="F:sigma factor activity"/>
    <property type="evidence" value="ECO:0007669"/>
    <property type="project" value="UniProtKB-KW"/>
</dbReference>
<keyword evidence="9" id="KW-1185">Reference proteome</keyword>
<keyword evidence="5" id="KW-0804">Transcription</keyword>
<dbReference type="InterPro" id="IPR014284">
    <property type="entry name" value="RNA_pol_sigma-70_dom"/>
</dbReference>
<accession>A0A366MWZ3</accession>
<dbReference type="InterPro" id="IPR013324">
    <property type="entry name" value="RNA_pol_sigma_r3/r4-like"/>
</dbReference>
<comment type="caution">
    <text evidence="8">The sequence shown here is derived from an EMBL/GenBank/DDBJ whole genome shotgun (WGS) entry which is preliminary data.</text>
</comment>
<dbReference type="InterPro" id="IPR013325">
    <property type="entry name" value="RNA_pol_sigma_r2"/>
</dbReference>
<keyword evidence="3" id="KW-0731">Sigma factor</keyword>
<feature type="domain" description="RNA polymerase sigma-70 region 2" evidence="6">
    <location>
        <begin position="3"/>
        <end position="65"/>
    </location>
</feature>
<evidence type="ECO:0000313" key="8">
    <source>
        <dbReference type="EMBL" id="RBQ29989.1"/>
    </source>
</evidence>
<dbReference type="Gene3D" id="1.10.10.10">
    <property type="entry name" value="Winged helix-like DNA-binding domain superfamily/Winged helix DNA-binding domain"/>
    <property type="match status" value="1"/>
</dbReference>
<dbReference type="NCBIfam" id="TIGR02937">
    <property type="entry name" value="sigma70-ECF"/>
    <property type="match status" value="1"/>
</dbReference>
<dbReference type="OrthoDB" id="5365776at2"/>
<reference evidence="8 9" key="1">
    <citation type="submission" date="2017-10" db="EMBL/GenBank/DDBJ databases">
        <title>Genomics of the genus Arcobacter.</title>
        <authorList>
            <person name="Perez-Cataluna A."/>
            <person name="Figueras M.J."/>
        </authorList>
    </citation>
    <scope>NUCLEOTIDE SEQUENCE [LARGE SCALE GENOMIC DNA]</scope>
    <source>
        <strain evidence="8 9">CECT 9230</strain>
    </source>
</reference>
<gene>
    <name evidence="8" type="ORF">CRU91_01540</name>
</gene>
<sequence>MVQYYQELVYYVQKMVGDKEKAKDIVQESYSRLLDANLDIPIENQRAFLYKLARNIVFDLARREKHSASIEYEEEYSSIPISEQPEEILFEECEQELLAQILETIPPNNAQAFILHLYEGLSRKEIAKRMGISVPAVEKHIIRATERIKEKLESIEGYN</sequence>
<evidence type="ECO:0000259" key="7">
    <source>
        <dbReference type="Pfam" id="PF08281"/>
    </source>
</evidence>
<evidence type="ECO:0000256" key="2">
    <source>
        <dbReference type="ARBA" id="ARBA00023015"/>
    </source>
</evidence>
<dbReference type="GO" id="GO:0003677">
    <property type="term" value="F:DNA binding"/>
    <property type="evidence" value="ECO:0007669"/>
    <property type="project" value="UniProtKB-KW"/>
</dbReference>
<dbReference type="InterPro" id="IPR039425">
    <property type="entry name" value="RNA_pol_sigma-70-like"/>
</dbReference>
<feature type="domain" description="RNA polymerase sigma factor 70 region 4 type 2" evidence="7">
    <location>
        <begin position="96"/>
        <end position="145"/>
    </location>
</feature>
<dbReference type="AlphaFoldDB" id="A0A366MWZ3"/>
<dbReference type="SUPFAM" id="SSF88659">
    <property type="entry name" value="Sigma3 and sigma4 domains of RNA polymerase sigma factors"/>
    <property type="match status" value="1"/>
</dbReference>
<dbReference type="Pfam" id="PF04542">
    <property type="entry name" value="Sigma70_r2"/>
    <property type="match status" value="1"/>
</dbReference>
<comment type="similarity">
    <text evidence="1">Belongs to the sigma-70 factor family. ECF subfamily.</text>
</comment>
<dbReference type="EMBL" id="PDKB01000002">
    <property type="protein sequence ID" value="RBQ29989.1"/>
    <property type="molecule type" value="Genomic_DNA"/>
</dbReference>
<dbReference type="InterPro" id="IPR013249">
    <property type="entry name" value="RNA_pol_sigma70_r4_t2"/>
</dbReference>
<evidence type="ECO:0000256" key="3">
    <source>
        <dbReference type="ARBA" id="ARBA00023082"/>
    </source>
</evidence>
<organism evidence="8 9">
    <name type="scientific">Aliarcobacter vitoriensis</name>
    <dbReference type="NCBI Taxonomy" id="2011099"/>
    <lineage>
        <taxon>Bacteria</taxon>
        <taxon>Pseudomonadati</taxon>
        <taxon>Campylobacterota</taxon>
        <taxon>Epsilonproteobacteria</taxon>
        <taxon>Campylobacterales</taxon>
        <taxon>Arcobacteraceae</taxon>
        <taxon>Aliarcobacter</taxon>
    </lineage>
</organism>
<evidence type="ECO:0000256" key="4">
    <source>
        <dbReference type="ARBA" id="ARBA00023125"/>
    </source>
</evidence>
<keyword evidence="4" id="KW-0238">DNA-binding</keyword>
<dbReference type="Gene3D" id="1.10.1740.10">
    <property type="match status" value="1"/>
</dbReference>
<dbReference type="PANTHER" id="PTHR43133:SF8">
    <property type="entry name" value="RNA POLYMERASE SIGMA FACTOR HI_1459-RELATED"/>
    <property type="match status" value="1"/>
</dbReference>
<dbReference type="Pfam" id="PF08281">
    <property type="entry name" value="Sigma70_r4_2"/>
    <property type="match status" value="1"/>
</dbReference>
<dbReference type="PANTHER" id="PTHR43133">
    <property type="entry name" value="RNA POLYMERASE ECF-TYPE SIGMA FACTO"/>
    <property type="match status" value="1"/>
</dbReference>
<dbReference type="RefSeq" id="WP_113892682.1">
    <property type="nucleotide sequence ID" value="NZ_CP182882.1"/>
</dbReference>
<evidence type="ECO:0000259" key="6">
    <source>
        <dbReference type="Pfam" id="PF04542"/>
    </source>
</evidence>
<evidence type="ECO:0000256" key="1">
    <source>
        <dbReference type="ARBA" id="ARBA00010641"/>
    </source>
</evidence>
<evidence type="ECO:0000313" key="9">
    <source>
        <dbReference type="Proteomes" id="UP000252669"/>
    </source>
</evidence>
<name>A0A366MWZ3_9BACT</name>
<dbReference type="InterPro" id="IPR007627">
    <property type="entry name" value="RNA_pol_sigma70_r2"/>
</dbReference>
<dbReference type="SUPFAM" id="SSF88946">
    <property type="entry name" value="Sigma2 domain of RNA polymerase sigma factors"/>
    <property type="match status" value="1"/>
</dbReference>
<evidence type="ECO:0000256" key="5">
    <source>
        <dbReference type="ARBA" id="ARBA00023163"/>
    </source>
</evidence>
<dbReference type="Proteomes" id="UP000252669">
    <property type="component" value="Unassembled WGS sequence"/>
</dbReference>
<protein>
    <submittedName>
        <fullName evidence="8">RNA polymerase subunit sigma</fullName>
    </submittedName>
</protein>
<keyword evidence="2" id="KW-0805">Transcription regulation</keyword>